<gene>
    <name evidence="3" type="ORF">HOLleu_13845</name>
</gene>
<dbReference type="OrthoDB" id="10260017at2759"/>
<comment type="similarity">
    <text evidence="1">Belongs to the arylamine N-acetyltransferase family.</text>
</comment>
<dbReference type="EMBL" id="JAIZAY010000006">
    <property type="protein sequence ID" value="KAJ8039744.1"/>
    <property type="molecule type" value="Genomic_DNA"/>
</dbReference>
<dbReference type="Proteomes" id="UP001152320">
    <property type="component" value="Chromosome 6"/>
</dbReference>
<dbReference type="SUPFAM" id="SSF54001">
    <property type="entry name" value="Cysteine proteinases"/>
    <property type="match status" value="1"/>
</dbReference>
<sequence length="291" mass="33607">MLMTKIEAIKFLQDVLNLPLSNNDDIATLKVLNDIIKRFQHVIPFQSVTSCAVPNSVRHLPTHLEIKQQLFSIQGGLCYHIHLFMKELLQALGFKVIFVSVDIARRDDHITVIALNLSGEGSRHLVEVGCGYPTFHAVSLDFEKESKVIISGFLRHKFVKQNDTIIWYHEPRYAYRPFKPSELSFDGWYTYAVIKADIPRDISFFESSMTAVYTVEEDNKFLQEPRAVTFKNGKLVAIKGNHLILEKSDRKVEKEKIKSLDEVLQLYEKYFPQIPKEIIQDSIKFSPFNIC</sequence>
<dbReference type="PANTHER" id="PTHR11786">
    <property type="entry name" value="N-HYDROXYARYLAMINE O-ACETYLTRANSFERASE"/>
    <property type="match status" value="1"/>
</dbReference>
<dbReference type="EC" id="2.3.1.5" evidence="2"/>
<comment type="caution">
    <text evidence="3">The sequence shown here is derived from an EMBL/GenBank/DDBJ whole genome shotgun (WGS) entry which is preliminary data.</text>
</comment>
<dbReference type="InterPro" id="IPR053710">
    <property type="entry name" value="Arylamine_NAT_domain_sf"/>
</dbReference>
<dbReference type="AlphaFoldDB" id="A0A9Q1C7V3"/>
<dbReference type="Gene3D" id="3.30.2140.20">
    <property type="match status" value="1"/>
</dbReference>
<evidence type="ECO:0000256" key="1">
    <source>
        <dbReference type="ARBA" id="ARBA00006547"/>
    </source>
</evidence>
<dbReference type="GO" id="GO:0004060">
    <property type="term" value="F:arylamine N-acetyltransferase activity"/>
    <property type="evidence" value="ECO:0007669"/>
    <property type="project" value="UniProtKB-EC"/>
</dbReference>
<dbReference type="Pfam" id="PF00797">
    <property type="entry name" value="Acetyltransf_2"/>
    <property type="match status" value="1"/>
</dbReference>
<dbReference type="InterPro" id="IPR001447">
    <property type="entry name" value="Arylamine_N-AcTrfase"/>
</dbReference>
<evidence type="ECO:0000313" key="3">
    <source>
        <dbReference type="EMBL" id="KAJ8039744.1"/>
    </source>
</evidence>
<organism evidence="3 4">
    <name type="scientific">Holothuria leucospilota</name>
    <name type="common">Black long sea cucumber</name>
    <name type="synonym">Mertensiothuria leucospilota</name>
    <dbReference type="NCBI Taxonomy" id="206669"/>
    <lineage>
        <taxon>Eukaryota</taxon>
        <taxon>Metazoa</taxon>
        <taxon>Echinodermata</taxon>
        <taxon>Eleutherozoa</taxon>
        <taxon>Echinozoa</taxon>
        <taxon>Holothuroidea</taxon>
        <taxon>Aspidochirotacea</taxon>
        <taxon>Aspidochirotida</taxon>
        <taxon>Holothuriidae</taxon>
        <taxon>Holothuria</taxon>
    </lineage>
</organism>
<proteinExistence type="inferred from homology"/>
<evidence type="ECO:0000256" key="2">
    <source>
        <dbReference type="ARBA" id="ARBA00012701"/>
    </source>
</evidence>
<keyword evidence="4" id="KW-1185">Reference proteome</keyword>
<protein>
    <recommendedName>
        <fullName evidence="2">arylamine N-acetyltransferase</fullName>
        <ecNumber evidence="2">2.3.1.5</ecNumber>
    </recommendedName>
</protein>
<dbReference type="InterPro" id="IPR038765">
    <property type="entry name" value="Papain-like_cys_pep_sf"/>
</dbReference>
<name>A0A9Q1C7V3_HOLLE</name>
<evidence type="ECO:0000313" key="4">
    <source>
        <dbReference type="Proteomes" id="UP001152320"/>
    </source>
</evidence>
<reference evidence="3" key="1">
    <citation type="submission" date="2021-10" db="EMBL/GenBank/DDBJ databases">
        <title>Tropical sea cucumber genome reveals ecological adaptation and Cuvierian tubules defense mechanism.</title>
        <authorList>
            <person name="Chen T."/>
        </authorList>
    </citation>
    <scope>NUCLEOTIDE SEQUENCE</scope>
    <source>
        <strain evidence="3">Nanhai2018</strain>
        <tissue evidence="3">Muscle</tissue>
    </source>
</reference>
<dbReference type="PANTHER" id="PTHR11786:SF0">
    <property type="entry name" value="ARYLAMINE N-ACETYLTRANSFERASE 4-RELATED"/>
    <property type="match status" value="1"/>
</dbReference>
<accession>A0A9Q1C7V3</accession>